<dbReference type="InterPro" id="IPR036397">
    <property type="entry name" value="RNaseH_sf"/>
</dbReference>
<dbReference type="Proteomes" id="UP001280121">
    <property type="component" value="Unassembled WGS sequence"/>
</dbReference>
<dbReference type="Pfam" id="PF13456">
    <property type="entry name" value="RVT_3"/>
    <property type="match status" value="1"/>
</dbReference>
<keyword evidence="3" id="KW-1185">Reference proteome</keyword>
<dbReference type="InterPro" id="IPR002156">
    <property type="entry name" value="RNaseH_domain"/>
</dbReference>
<name>A0AAD9WTF2_9ROSI</name>
<comment type="caution">
    <text evidence="2">The sequence shown here is derived from an EMBL/GenBank/DDBJ whole genome shotgun (WGS) entry which is preliminary data.</text>
</comment>
<gene>
    <name evidence="2" type="ORF">Ddye_023540</name>
</gene>
<dbReference type="GO" id="GO:0003676">
    <property type="term" value="F:nucleic acid binding"/>
    <property type="evidence" value="ECO:0007669"/>
    <property type="project" value="InterPro"/>
</dbReference>
<accession>A0AAD9WTF2</accession>
<reference evidence="2" key="1">
    <citation type="journal article" date="2023" name="Plant J.">
        <title>Genome sequences and population genomics provide insights into the demographic history, inbreeding, and mutation load of two 'living fossil' tree species of Dipteronia.</title>
        <authorList>
            <person name="Feng Y."/>
            <person name="Comes H.P."/>
            <person name="Chen J."/>
            <person name="Zhu S."/>
            <person name="Lu R."/>
            <person name="Zhang X."/>
            <person name="Li P."/>
            <person name="Qiu J."/>
            <person name="Olsen K.M."/>
            <person name="Qiu Y."/>
        </authorList>
    </citation>
    <scope>NUCLEOTIDE SEQUENCE</scope>
    <source>
        <strain evidence="2">KIB01</strain>
    </source>
</reference>
<organism evidence="2 3">
    <name type="scientific">Dipteronia dyeriana</name>
    <dbReference type="NCBI Taxonomy" id="168575"/>
    <lineage>
        <taxon>Eukaryota</taxon>
        <taxon>Viridiplantae</taxon>
        <taxon>Streptophyta</taxon>
        <taxon>Embryophyta</taxon>
        <taxon>Tracheophyta</taxon>
        <taxon>Spermatophyta</taxon>
        <taxon>Magnoliopsida</taxon>
        <taxon>eudicotyledons</taxon>
        <taxon>Gunneridae</taxon>
        <taxon>Pentapetalae</taxon>
        <taxon>rosids</taxon>
        <taxon>malvids</taxon>
        <taxon>Sapindales</taxon>
        <taxon>Sapindaceae</taxon>
        <taxon>Hippocastanoideae</taxon>
        <taxon>Acereae</taxon>
        <taxon>Dipteronia</taxon>
    </lineage>
</organism>
<dbReference type="Gene3D" id="3.30.420.10">
    <property type="entry name" value="Ribonuclease H-like superfamily/Ribonuclease H"/>
    <property type="match status" value="1"/>
</dbReference>
<evidence type="ECO:0000259" key="1">
    <source>
        <dbReference type="Pfam" id="PF13456"/>
    </source>
</evidence>
<evidence type="ECO:0000313" key="3">
    <source>
        <dbReference type="Proteomes" id="UP001280121"/>
    </source>
</evidence>
<dbReference type="AlphaFoldDB" id="A0AAD9WTF2"/>
<dbReference type="EMBL" id="JANJYI010000007">
    <property type="protein sequence ID" value="KAK2641777.1"/>
    <property type="molecule type" value="Genomic_DNA"/>
</dbReference>
<proteinExistence type="predicted"/>
<sequence>MEGLNCLLRKAISLGMIKGSSNAMEKLQHSLFWGNGVEKRKVHSVDWASICKSKKRGGLGVGRILDKNRSLLAKWVCHFGKKASLFWKRVICAKYGSLVNDLMWDLNASNSGSFSVKAIQSLFVEGSYSARVLKHGLKVVVVVGDETRARLWTDLGGFIDQVSLMHLNNGKACIDTTEDKRPNLVVSSSLAADSLKFSVDGSVQGILDSIVAEIMAIQKACELCTLSRKVVGRKVSIMSDYKVVVSWVNNEAFDDLDHVNIIYDIRCKIRMSGNIEVVFNYKSSNTFVEMLAKKGSRKFGDFVVWGDT</sequence>
<evidence type="ECO:0000313" key="2">
    <source>
        <dbReference type="EMBL" id="KAK2641777.1"/>
    </source>
</evidence>
<dbReference type="GO" id="GO:0004523">
    <property type="term" value="F:RNA-DNA hybrid ribonuclease activity"/>
    <property type="evidence" value="ECO:0007669"/>
    <property type="project" value="InterPro"/>
</dbReference>
<feature type="domain" description="RNase H type-1" evidence="1">
    <location>
        <begin position="195"/>
        <end position="294"/>
    </location>
</feature>
<protein>
    <recommendedName>
        <fullName evidence="1">RNase H type-1 domain-containing protein</fullName>
    </recommendedName>
</protein>